<name>A0ABS6SGI6_9SPHN</name>
<reference evidence="6 7" key="1">
    <citation type="submission" date="2021-04" db="EMBL/GenBank/DDBJ databases">
        <authorList>
            <person name="Pira H."/>
            <person name="Risdian C."/>
            <person name="Wink J."/>
        </authorList>
    </citation>
    <scope>NUCLEOTIDE SEQUENCE [LARGE SCALE GENOMIC DNA]</scope>
    <source>
        <strain evidence="6 7">WHA3</strain>
    </source>
</reference>
<dbReference type="InterPro" id="IPR001492">
    <property type="entry name" value="Flagellin"/>
</dbReference>
<evidence type="ECO:0000313" key="7">
    <source>
        <dbReference type="Proteomes" id="UP000722336"/>
    </source>
</evidence>
<gene>
    <name evidence="6" type="primary">flgL</name>
    <name evidence="6" type="ORF">KCG44_09520</name>
</gene>
<keyword evidence="6" id="KW-0966">Cell projection</keyword>
<organism evidence="6 7">
    <name type="scientific">Pacificimonas pallii</name>
    <dbReference type="NCBI Taxonomy" id="2827236"/>
    <lineage>
        <taxon>Bacteria</taxon>
        <taxon>Pseudomonadati</taxon>
        <taxon>Pseudomonadota</taxon>
        <taxon>Alphaproteobacteria</taxon>
        <taxon>Sphingomonadales</taxon>
        <taxon>Sphingosinicellaceae</taxon>
        <taxon>Pacificimonas</taxon>
    </lineage>
</organism>
<evidence type="ECO:0000256" key="2">
    <source>
        <dbReference type="ARBA" id="ARBA00004613"/>
    </source>
</evidence>
<dbReference type="InterPro" id="IPR013384">
    <property type="entry name" value="Flagell_FlgL"/>
</dbReference>
<comment type="subcellular location">
    <subcellularLocation>
        <location evidence="1">Bacterial flagellum</location>
    </subcellularLocation>
    <subcellularLocation>
        <location evidence="2">Secreted</location>
    </subcellularLocation>
</comment>
<keyword evidence="7" id="KW-1185">Reference proteome</keyword>
<dbReference type="RefSeq" id="WP_218445859.1">
    <property type="nucleotide sequence ID" value="NZ_JAGSPA010000003.1"/>
</dbReference>
<proteinExistence type="inferred from homology"/>
<keyword evidence="6" id="KW-0282">Flagellum</keyword>
<sequence length="311" mass="32862">MLRISTASWYVGQVNHMARLQGESSQLQTSIATGKRMISAADDPVASARADRFARLEADSANWKANGDVASRRLESSSDALSAMASDITRIRELALVAANDTQTPADRHIVAAEIEQLTDGLLSLANRRDSDGRYVFAGAASGQPAYARDGGGSIVWQGSGTAPLAPIGADRTVSVGDRGDVLFAADDGTSLFAAAEELIAVLRATPSDQAETDSARADRKLGMGTALDRLDSLQSNLSEASATQGARLQQLDATTERLDIDILEASIARGALEDTDITRAIVDLERTLTLLQAAQAGFTRISGLSLFERL</sequence>
<dbReference type="Pfam" id="PF00669">
    <property type="entry name" value="Flagellin_N"/>
    <property type="match status" value="1"/>
</dbReference>
<comment type="similarity">
    <text evidence="3">Belongs to the bacterial flagellin family.</text>
</comment>
<dbReference type="InterPro" id="IPR001029">
    <property type="entry name" value="Flagellin_N"/>
</dbReference>
<feature type="domain" description="Flagellin N-terminal" evidence="5">
    <location>
        <begin position="11"/>
        <end position="140"/>
    </location>
</feature>
<dbReference type="PANTHER" id="PTHR42792:SF1">
    <property type="entry name" value="FLAGELLAR HOOK-ASSOCIATED PROTEIN 3"/>
    <property type="match status" value="1"/>
</dbReference>
<accession>A0ABS6SGI6</accession>
<dbReference type="PANTHER" id="PTHR42792">
    <property type="entry name" value="FLAGELLIN"/>
    <property type="match status" value="1"/>
</dbReference>
<evidence type="ECO:0000259" key="5">
    <source>
        <dbReference type="Pfam" id="PF00669"/>
    </source>
</evidence>
<evidence type="ECO:0000313" key="6">
    <source>
        <dbReference type="EMBL" id="MBV7257021.1"/>
    </source>
</evidence>
<evidence type="ECO:0000256" key="3">
    <source>
        <dbReference type="ARBA" id="ARBA00005709"/>
    </source>
</evidence>
<dbReference type="NCBIfam" id="TIGR02550">
    <property type="entry name" value="flagell_flgL"/>
    <property type="match status" value="1"/>
</dbReference>
<comment type="caution">
    <text evidence="6">The sequence shown here is derived from an EMBL/GenBank/DDBJ whole genome shotgun (WGS) entry which is preliminary data.</text>
</comment>
<dbReference type="Proteomes" id="UP000722336">
    <property type="component" value="Unassembled WGS sequence"/>
</dbReference>
<keyword evidence="4" id="KW-0975">Bacterial flagellum</keyword>
<evidence type="ECO:0000256" key="4">
    <source>
        <dbReference type="ARBA" id="ARBA00023143"/>
    </source>
</evidence>
<protein>
    <submittedName>
        <fullName evidence="6">Flagellar hook-associated protein FlgL</fullName>
    </submittedName>
</protein>
<evidence type="ECO:0000256" key="1">
    <source>
        <dbReference type="ARBA" id="ARBA00004365"/>
    </source>
</evidence>
<keyword evidence="6" id="KW-0969">Cilium</keyword>
<dbReference type="EMBL" id="JAGSPA010000003">
    <property type="protein sequence ID" value="MBV7257021.1"/>
    <property type="molecule type" value="Genomic_DNA"/>
</dbReference>